<organism evidence="1 2">
    <name type="scientific">Planomonospora sphaerica</name>
    <dbReference type="NCBI Taxonomy" id="161355"/>
    <lineage>
        <taxon>Bacteria</taxon>
        <taxon>Bacillati</taxon>
        <taxon>Actinomycetota</taxon>
        <taxon>Actinomycetes</taxon>
        <taxon>Streptosporangiales</taxon>
        <taxon>Streptosporangiaceae</taxon>
        <taxon>Planomonospora</taxon>
    </lineage>
</organism>
<name>A0A161LTB1_9ACTN</name>
<evidence type="ECO:0000313" key="2">
    <source>
        <dbReference type="Proteomes" id="UP000077701"/>
    </source>
</evidence>
<dbReference type="Gene3D" id="3.80.10.10">
    <property type="entry name" value="Ribonuclease Inhibitor"/>
    <property type="match status" value="1"/>
</dbReference>
<dbReference type="RefSeq" id="WP_153054035.1">
    <property type="nucleotide sequence ID" value="NZ_BDCX01000001.1"/>
</dbReference>
<gene>
    <name evidence="1" type="ORF">PS9374_00211</name>
</gene>
<accession>A0A161LTB1</accession>
<dbReference type="EMBL" id="BDCX01000001">
    <property type="protein sequence ID" value="GAT64581.1"/>
    <property type="molecule type" value="Genomic_DNA"/>
</dbReference>
<keyword evidence="2" id="KW-1185">Reference proteome</keyword>
<reference evidence="1 2" key="1">
    <citation type="journal article" date="2016" name="Genome Announc.">
        <title>Draft Genome Sequence of Planomonospora sphaerica JCM9374, a Rare Actinomycete.</title>
        <authorList>
            <person name="Dohra H."/>
            <person name="Suzuki T."/>
            <person name="Inoue Y."/>
            <person name="Kodani S."/>
        </authorList>
    </citation>
    <scope>NUCLEOTIDE SEQUENCE [LARGE SCALE GENOMIC DNA]</scope>
    <source>
        <strain evidence="1 2">JCM 9374</strain>
    </source>
</reference>
<evidence type="ECO:0000313" key="1">
    <source>
        <dbReference type="EMBL" id="GAT64581.1"/>
    </source>
</evidence>
<dbReference type="SUPFAM" id="SSF52047">
    <property type="entry name" value="RNI-like"/>
    <property type="match status" value="1"/>
</dbReference>
<dbReference type="InterPro" id="IPR047722">
    <property type="entry name" value="STM4015-like"/>
</dbReference>
<dbReference type="InterPro" id="IPR032675">
    <property type="entry name" value="LRR_dom_sf"/>
</dbReference>
<protein>
    <submittedName>
        <fullName evidence="1">Cytoplasmic protein</fullName>
    </submittedName>
</protein>
<dbReference type="OrthoDB" id="9781345at2"/>
<comment type="caution">
    <text evidence="1">The sequence shown here is derived from an EMBL/GenBank/DDBJ whole genome shotgun (WGS) entry which is preliminary data.</text>
</comment>
<dbReference type="NCBIfam" id="NF038076">
    <property type="entry name" value="fam_STM4015"/>
    <property type="match status" value="1"/>
</dbReference>
<proteinExistence type="predicted"/>
<reference evidence="2" key="2">
    <citation type="submission" date="2016-04" db="EMBL/GenBank/DDBJ databases">
        <title>Planomonospora sphaerica JCM9374 whole genome shotgun sequence.</title>
        <authorList>
            <person name="Suzuki T."/>
            <person name="Dohra H."/>
            <person name="Kodani S."/>
        </authorList>
    </citation>
    <scope>NUCLEOTIDE SEQUENCE [LARGE SCALE GENOMIC DNA]</scope>
    <source>
        <strain evidence="2">JCM 9374</strain>
    </source>
</reference>
<dbReference type="STRING" id="161355.PS9374_00211"/>
<sequence>MDHSEFNDSVGNLSEGAYAGLPIAHAPEEDGEELPAADRAAWRIAVETYDPEETFEERFARFLARVDTTQVKALIIGGWAEAYEEDSSAVVRLLTGDAARFPALRSLFLGAMESEECEISWIQQSDVTPLLEAFPLLERLEVRGGSGLELRPVRHEALRTLRFETGGLPAGVVRAVGACEFPALEHLELWLGVSDYGGDATVADLEGILLGERLPALRHLGLQDSEIQDEVAAAVASAPVVARLESLAQSMGVLTDAGAEALLTGQPLTHLKRLDLHHHYLSDAMAERIRRALPEVEVDLTEREDPDDEWRYVAVGE</sequence>
<dbReference type="AlphaFoldDB" id="A0A161LTB1"/>
<dbReference type="Proteomes" id="UP000077701">
    <property type="component" value="Unassembled WGS sequence"/>
</dbReference>